<accession>A0A7J6V619</accession>
<evidence type="ECO:0000256" key="1">
    <source>
        <dbReference type="ARBA" id="ARBA00004370"/>
    </source>
</evidence>
<comment type="caution">
    <text evidence="6">The sequence shown here is derived from an EMBL/GenBank/DDBJ whole genome shotgun (WGS) entry which is preliminary data.</text>
</comment>
<name>A0A7J6V619_THATH</name>
<dbReference type="InterPro" id="IPR044632">
    <property type="entry name" value="DNAJC25-like"/>
</dbReference>
<keyword evidence="7" id="KW-1185">Reference proteome</keyword>
<evidence type="ECO:0000256" key="2">
    <source>
        <dbReference type="ARBA" id="ARBA00022692"/>
    </source>
</evidence>
<gene>
    <name evidence="6" type="ORF">FRX31_030783</name>
</gene>
<evidence type="ECO:0000313" key="7">
    <source>
        <dbReference type="Proteomes" id="UP000554482"/>
    </source>
</evidence>
<sequence>ILQCSSLLSCILWSQDDPRAVLVGLLLVLSAFQYLNQWTRYTQAIDMIDKRTEEYFGKELELQIKGAEKPSMWGLVVVQLLVLPYTLSKVRIPFYIKQETKDFRYP</sequence>
<keyword evidence="4" id="KW-0472">Membrane</keyword>
<comment type="subcellular location">
    <subcellularLocation>
        <location evidence="1">Membrane</location>
    </subcellularLocation>
</comment>
<evidence type="ECO:0000256" key="3">
    <source>
        <dbReference type="ARBA" id="ARBA00022989"/>
    </source>
</evidence>
<keyword evidence="5" id="KW-0143">Chaperone</keyword>
<reference evidence="6 7" key="1">
    <citation type="submission" date="2020-06" db="EMBL/GenBank/DDBJ databases">
        <title>Transcriptomic and genomic resources for Thalictrum thalictroides and T. hernandezii: Facilitating candidate gene discovery in an emerging model plant lineage.</title>
        <authorList>
            <person name="Arias T."/>
            <person name="Riano-Pachon D.M."/>
            <person name="Di Stilio V.S."/>
        </authorList>
    </citation>
    <scope>NUCLEOTIDE SEQUENCE [LARGE SCALE GENOMIC DNA]</scope>
    <source>
        <strain evidence="7">cv. WT478/WT964</strain>
        <tissue evidence="6">Leaves</tissue>
    </source>
</reference>
<keyword evidence="2" id="KW-0812">Transmembrane</keyword>
<proteinExistence type="predicted"/>
<evidence type="ECO:0000313" key="6">
    <source>
        <dbReference type="EMBL" id="KAF5179630.1"/>
    </source>
</evidence>
<dbReference type="GO" id="GO:0006457">
    <property type="term" value="P:protein folding"/>
    <property type="evidence" value="ECO:0007669"/>
    <property type="project" value="InterPro"/>
</dbReference>
<evidence type="ECO:0000256" key="5">
    <source>
        <dbReference type="ARBA" id="ARBA00023186"/>
    </source>
</evidence>
<evidence type="ECO:0000256" key="4">
    <source>
        <dbReference type="ARBA" id="ARBA00023136"/>
    </source>
</evidence>
<dbReference type="PANTHER" id="PTHR44176">
    <property type="entry name" value="DNAJ HOMOLOG SUBFAMILY C MEMBER 25"/>
    <property type="match status" value="1"/>
</dbReference>
<keyword evidence="3" id="KW-1133">Transmembrane helix</keyword>
<dbReference type="GO" id="GO:0005789">
    <property type="term" value="C:endoplasmic reticulum membrane"/>
    <property type="evidence" value="ECO:0007669"/>
    <property type="project" value="TreeGrafter"/>
</dbReference>
<dbReference type="EMBL" id="JABWDY010038522">
    <property type="protein sequence ID" value="KAF5179630.1"/>
    <property type="molecule type" value="Genomic_DNA"/>
</dbReference>
<feature type="non-terminal residue" evidence="6">
    <location>
        <position position="1"/>
    </location>
</feature>
<dbReference type="AlphaFoldDB" id="A0A7J6V619"/>
<protein>
    <submittedName>
        <fullName evidence="6">Dnaj protein erdj7</fullName>
    </submittedName>
</protein>
<organism evidence="6 7">
    <name type="scientific">Thalictrum thalictroides</name>
    <name type="common">Rue-anemone</name>
    <name type="synonym">Anemone thalictroides</name>
    <dbReference type="NCBI Taxonomy" id="46969"/>
    <lineage>
        <taxon>Eukaryota</taxon>
        <taxon>Viridiplantae</taxon>
        <taxon>Streptophyta</taxon>
        <taxon>Embryophyta</taxon>
        <taxon>Tracheophyta</taxon>
        <taxon>Spermatophyta</taxon>
        <taxon>Magnoliopsida</taxon>
        <taxon>Ranunculales</taxon>
        <taxon>Ranunculaceae</taxon>
        <taxon>Thalictroideae</taxon>
        <taxon>Thalictrum</taxon>
    </lineage>
</organism>
<dbReference type="Proteomes" id="UP000554482">
    <property type="component" value="Unassembled WGS sequence"/>
</dbReference>
<dbReference type="PANTHER" id="PTHR44176:SF1">
    <property type="entry name" value="DNAJ HOMOLOG SUBFAMILY C MEMBER 25"/>
    <property type="match status" value="1"/>
</dbReference>
<dbReference type="OrthoDB" id="10250354at2759"/>